<dbReference type="Gene3D" id="1.10.3720.10">
    <property type="entry name" value="MetI-like"/>
    <property type="match status" value="1"/>
</dbReference>
<dbReference type="Pfam" id="PF00528">
    <property type="entry name" value="BPD_transp_1"/>
    <property type="match status" value="1"/>
</dbReference>
<feature type="transmembrane region" description="Helical" evidence="7">
    <location>
        <begin position="268"/>
        <end position="288"/>
    </location>
</feature>
<reference evidence="9 10" key="1">
    <citation type="submission" date="2013-08" db="EMBL/GenBank/DDBJ databases">
        <authorList>
            <person name="Weinstock G."/>
            <person name="Sodergren E."/>
            <person name="Wylie T."/>
            <person name="Fulton L."/>
            <person name="Fulton R."/>
            <person name="Fronick C."/>
            <person name="O'Laughlin M."/>
            <person name="Godfrey J."/>
            <person name="Miner T."/>
            <person name="Herter B."/>
            <person name="Appelbaum E."/>
            <person name="Cordes M."/>
            <person name="Lek S."/>
            <person name="Wollam A."/>
            <person name="Pepin K.H."/>
            <person name="Palsikar V.B."/>
            <person name="Mitreva M."/>
            <person name="Wilson R.K."/>
        </authorList>
    </citation>
    <scope>NUCLEOTIDE SEQUENCE [LARGE SCALE GENOMIC DNA]</scope>
    <source>
        <strain evidence="9 10">ATCC 700332</strain>
    </source>
</reference>
<dbReference type="Proteomes" id="UP000016649">
    <property type="component" value="Unassembled WGS sequence"/>
</dbReference>
<dbReference type="SUPFAM" id="SSF161098">
    <property type="entry name" value="MetI-like"/>
    <property type="match status" value="1"/>
</dbReference>
<dbReference type="InterPro" id="IPR000515">
    <property type="entry name" value="MetI-like"/>
</dbReference>
<keyword evidence="6 7" id="KW-0472">Membrane</keyword>
<accession>A0ABN0NZQ7</accession>
<dbReference type="PROSITE" id="PS50928">
    <property type="entry name" value="ABC_TM1"/>
    <property type="match status" value="1"/>
</dbReference>
<comment type="subcellular location">
    <subcellularLocation>
        <location evidence="1 7">Cell membrane</location>
        <topology evidence="1 7">Multi-pass membrane protein</topology>
    </subcellularLocation>
</comment>
<keyword evidence="3" id="KW-1003">Cell membrane</keyword>
<organism evidence="9 10">
    <name type="scientific">Treponema lecithinolyticum ATCC 700332</name>
    <dbReference type="NCBI Taxonomy" id="1321815"/>
    <lineage>
        <taxon>Bacteria</taxon>
        <taxon>Pseudomonadati</taxon>
        <taxon>Spirochaetota</taxon>
        <taxon>Spirochaetia</taxon>
        <taxon>Spirochaetales</taxon>
        <taxon>Treponemataceae</taxon>
        <taxon>Treponema</taxon>
    </lineage>
</organism>
<evidence type="ECO:0000313" key="10">
    <source>
        <dbReference type="Proteomes" id="UP000016649"/>
    </source>
</evidence>
<evidence type="ECO:0000256" key="5">
    <source>
        <dbReference type="ARBA" id="ARBA00022989"/>
    </source>
</evidence>
<name>A0ABN0NZQ7_TRELE</name>
<evidence type="ECO:0000256" key="7">
    <source>
        <dbReference type="RuleBase" id="RU363032"/>
    </source>
</evidence>
<comment type="caution">
    <text evidence="9">The sequence shown here is derived from an EMBL/GenBank/DDBJ whole genome shotgun (WGS) entry which is preliminary data.</text>
</comment>
<evidence type="ECO:0000259" key="8">
    <source>
        <dbReference type="PROSITE" id="PS50928"/>
    </source>
</evidence>
<evidence type="ECO:0000313" key="9">
    <source>
        <dbReference type="EMBL" id="ERJ93539.1"/>
    </source>
</evidence>
<evidence type="ECO:0000256" key="1">
    <source>
        <dbReference type="ARBA" id="ARBA00004651"/>
    </source>
</evidence>
<evidence type="ECO:0000256" key="3">
    <source>
        <dbReference type="ARBA" id="ARBA00022475"/>
    </source>
</evidence>
<feature type="transmembrane region" description="Helical" evidence="7">
    <location>
        <begin position="119"/>
        <end position="142"/>
    </location>
</feature>
<evidence type="ECO:0000256" key="2">
    <source>
        <dbReference type="ARBA" id="ARBA00022448"/>
    </source>
</evidence>
<dbReference type="EMBL" id="AWVH01000024">
    <property type="protein sequence ID" value="ERJ93539.1"/>
    <property type="molecule type" value="Genomic_DNA"/>
</dbReference>
<evidence type="ECO:0000256" key="6">
    <source>
        <dbReference type="ARBA" id="ARBA00023136"/>
    </source>
</evidence>
<dbReference type="PANTHER" id="PTHR43744">
    <property type="entry name" value="ABC TRANSPORTER PERMEASE PROTEIN MG189-RELATED-RELATED"/>
    <property type="match status" value="1"/>
</dbReference>
<keyword evidence="2 7" id="KW-0813">Transport</keyword>
<keyword evidence="10" id="KW-1185">Reference proteome</keyword>
<feature type="transmembrane region" description="Helical" evidence="7">
    <location>
        <begin position="21"/>
        <end position="42"/>
    </location>
</feature>
<dbReference type="RefSeq" id="WP_021687046.1">
    <property type="nucleotide sequence ID" value="NZ_KI260564.1"/>
</dbReference>
<proteinExistence type="inferred from homology"/>
<dbReference type="CDD" id="cd06261">
    <property type="entry name" value="TM_PBP2"/>
    <property type="match status" value="1"/>
</dbReference>
<feature type="domain" description="ABC transmembrane type-1" evidence="8">
    <location>
        <begin position="82"/>
        <end position="286"/>
    </location>
</feature>
<keyword evidence="5 7" id="KW-1133">Transmembrane helix</keyword>
<evidence type="ECO:0000256" key="4">
    <source>
        <dbReference type="ARBA" id="ARBA00022692"/>
    </source>
</evidence>
<feature type="transmembrane region" description="Helical" evidence="7">
    <location>
        <begin position="86"/>
        <end position="107"/>
    </location>
</feature>
<comment type="similarity">
    <text evidence="7">Belongs to the binding-protein-dependent transport system permease family.</text>
</comment>
<feature type="transmembrane region" description="Helical" evidence="7">
    <location>
        <begin position="148"/>
        <end position="169"/>
    </location>
</feature>
<sequence length="303" mass="33902">MKYIFGRDFACQTAADKTFDVINHIALTMLLAVVLYPLYFIVIASFSDPNEVAAGHISFYIKGFNLKGYREIFKYSKIWTGYANSIVYMSIGTMVNLCATIPAAFALSRKELTGAKLLMLLFTFTMFFSGGLIPSFLLIQSLGMYNTLWALVLPGAVSVYNLIVARTFFQVSIPNELYEAAVVEGSDYFTYFFKIVLPISKPIIAVMLLIHAVGHWNAYFSALVYISDSAKMPLQVVLREVLIQSRNVSTISSMNMARAEEQRQLAEMIKYGVIIVSSLPVLIMYPFVQKHFIKGMLIGAVKG</sequence>
<protein>
    <recommendedName>
        <fullName evidence="8">ABC transmembrane type-1 domain-containing protein</fullName>
    </recommendedName>
</protein>
<dbReference type="PANTHER" id="PTHR43744:SF9">
    <property type="entry name" value="POLYGALACTURONAN_RHAMNOGALACTURONAN TRANSPORT SYSTEM PERMEASE PROTEIN YTCP"/>
    <property type="match status" value="1"/>
</dbReference>
<dbReference type="InterPro" id="IPR035906">
    <property type="entry name" value="MetI-like_sf"/>
</dbReference>
<gene>
    <name evidence="9" type="ORF">HMPREF9193_00828</name>
</gene>
<keyword evidence="4 7" id="KW-0812">Transmembrane</keyword>